<dbReference type="AlphaFoldDB" id="T0MFZ9"/>
<dbReference type="HOGENOM" id="CLU_101457_0_0_1"/>
<sequence>MLYTLKTLYILCSSNNFQIIELLKLTPENQIDLNKMLHDLNPNFILTTYLIDPCDLKTCYIFIENIRSKEIKFYNYFLDNKQSLNSIKDKILFENLSINDLFDLNFKDSLIIQQEIEIYKNLSTIYDINYYNTFIKHLINKSYLLLLKFDSYLINKIDLKSIYCKNFTIITSLICKI</sequence>
<keyword evidence="2" id="KW-1185">Reference proteome</keyword>
<gene>
    <name evidence="1" type="ORF">NAPIS_ORF02505</name>
</gene>
<proteinExistence type="predicted"/>
<dbReference type="Proteomes" id="UP000053780">
    <property type="component" value="Unassembled WGS sequence"/>
</dbReference>
<dbReference type="VEuPathDB" id="MicrosporidiaDB:NAPIS_ORF02505"/>
<accession>T0MFZ9</accession>
<organism evidence="1 2">
    <name type="scientific">Vairimorpha apis BRL 01</name>
    <dbReference type="NCBI Taxonomy" id="1037528"/>
    <lineage>
        <taxon>Eukaryota</taxon>
        <taxon>Fungi</taxon>
        <taxon>Fungi incertae sedis</taxon>
        <taxon>Microsporidia</taxon>
        <taxon>Nosematidae</taxon>
        <taxon>Vairimorpha</taxon>
    </lineage>
</organism>
<evidence type="ECO:0000313" key="2">
    <source>
        <dbReference type="Proteomes" id="UP000053780"/>
    </source>
</evidence>
<name>T0MFZ9_9MICR</name>
<evidence type="ECO:0000313" key="1">
    <source>
        <dbReference type="EMBL" id="EQB59935.1"/>
    </source>
</evidence>
<dbReference type="EMBL" id="KE647347">
    <property type="protein sequence ID" value="EQB59935.1"/>
    <property type="molecule type" value="Genomic_DNA"/>
</dbReference>
<protein>
    <submittedName>
        <fullName evidence="1">Uncharacterized protein</fullName>
    </submittedName>
</protein>
<reference evidence="1 2" key="1">
    <citation type="journal article" date="2013" name="BMC Genomics">
        <title>Genome sequencing and comparative genomics of honey bee microsporidia, Nosema apis reveal novel insights into host-parasite interactions.</title>
        <authorList>
            <person name="Chen Yp."/>
            <person name="Pettis J.S."/>
            <person name="Zhao Y."/>
            <person name="Liu X."/>
            <person name="Tallon L.J."/>
            <person name="Sadzewicz L.D."/>
            <person name="Li R."/>
            <person name="Zheng H."/>
            <person name="Huang S."/>
            <person name="Zhang X."/>
            <person name="Hamilton M.C."/>
            <person name="Pernal S.F."/>
            <person name="Melathopoulos A.P."/>
            <person name="Yan X."/>
            <person name="Evans J.D."/>
        </authorList>
    </citation>
    <scope>NUCLEOTIDE SEQUENCE [LARGE SCALE GENOMIC DNA]</scope>
    <source>
        <strain evidence="1 2">BRL 01</strain>
    </source>
</reference>